<feature type="region of interest" description="Disordered" evidence="1">
    <location>
        <begin position="44"/>
        <end position="64"/>
    </location>
</feature>
<dbReference type="RefSeq" id="XP_020116021.1">
    <property type="nucleotide sequence ID" value="XM_020263851.1"/>
</dbReference>
<dbReference type="PANTHER" id="PTHR38116">
    <property type="entry name" value="CHROMOSOME 7, WHOLE GENOME SHOTGUN SEQUENCE"/>
    <property type="match status" value="1"/>
</dbReference>
<dbReference type="STRING" id="1441469.A0A225A7U0"/>
<comment type="caution">
    <text evidence="2">The sequence shown here is derived from an EMBL/GenBank/DDBJ whole genome shotgun (WGS) entry which is preliminary data.</text>
</comment>
<gene>
    <name evidence="2" type="ORF">UA08_08954</name>
</gene>
<organism evidence="2 3">
    <name type="scientific">Talaromyces atroroseus</name>
    <dbReference type="NCBI Taxonomy" id="1441469"/>
    <lineage>
        <taxon>Eukaryota</taxon>
        <taxon>Fungi</taxon>
        <taxon>Dikarya</taxon>
        <taxon>Ascomycota</taxon>
        <taxon>Pezizomycotina</taxon>
        <taxon>Eurotiomycetes</taxon>
        <taxon>Eurotiomycetidae</taxon>
        <taxon>Eurotiales</taxon>
        <taxon>Trichocomaceae</taxon>
        <taxon>Talaromyces</taxon>
        <taxon>Talaromyces sect. Trachyspermi</taxon>
    </lineage>
</organism>
<keyword evidence="3" id="KW-1185">Reference proteome</keyword>
<sequence length="301" mass="35009">MVAMDDLRLLGNLPTLIKGSRDAYASLQDPDNWTGVLDPVERRRRQNRVSQRKFQQRKRQRTQENAVSLTRKWRKIGTLSDGNTSDHAKEMVHQNRVTIAGVEFYCTLAPRRLEQIVRSWRSNSLPISSQQIPPTSDLLLTISKLNVYHGLCENLKALGMNMDWLHPEAISRFSIMAPFPSSANTMPLDLQPTAVQLSIPHHPWLDFFPFPRMRDALILAGDELDEDRLCIDIMGFWICEDEEPALLVWGPPWDFRSWEITETFMKKWGWAVQDSPEILETTNYWRSQRGERRLRLRSLAI</sequence>
<dbReference type="OrthoDB" id="2245989at2759"/>
<protein>
    <recommendedName>
        <fullName evidence="4">BZIP domain-containing protein</fullName>
    </recommendedName>
</protein>
<dbReference type="InterPro" id="IPR021833">
    <property type="entry name" value="DUF3425"/>
</dbReference>
<evidence type="ECO:0000313" key="2">
    <source>
        <dbReference type="EMBL" id="OKL55900.1"/>
    </source>
</evidence>
<name>A0A225A7U0_TALAT</name>
<dbReference type="Proteomes" id="UP000214365">
    <property type="component" value="Unassembled WGS sequence"/>
</dbReference>
<accession>A0A225A7U0</accession>
<evidence type="ECO:0008006" key="4">
    <source>
        <dbReference type="Google" id="ProtNLM"/>
    </source>
</evidence>
<proteinExistence type="predicted"/>
<dbReference type="PANTHER" id="PTHR38116:SF1">
    <property type="entry name" value="BZIP DOMAIN-CONTAINING PROTEIN"/>
    <property type="match status" value="1"/>
</dbReference>
<reference evidence="2 3" key="1">
    <citation type="submission" date="2015-06" db="EMBL/GenBank/DDBJ databases">
        <title>Talaromyces atroroseus IBT 11181 draft genome.</title>
        <authorList>
            <person name="Rasmussen K.B."/>
            <person name="Rasmussen S."/>
            <person name="Petersen B."/>
            <person name="Sicheritz-Ponten T."/>
            <person name="Mortensen U.H."/>
            <person name="Thrane U."/>
        </authorList>
    </citation>
    <scope>NUCLEOTIDE SEQUENCE [LARGE SCALE GENOMIC DNA]</scope>
    <source>
        <strain evidence="2 3">IBT 11181</strain>
    </source>
</reference>
<dbReference type="Pfam" id="PF11905">
    <property type="entry name" value="DUF3425"/>
    <property type="match status" value="1"/>
</dbReference>
<dbReference type="EMBL" id="LFMY01000017">
    <property type="protein sequence ID" value="OKL55900.1"/>
    <property type="molecule type" value="Genomic_DNA"/>
</dbReference>
<dbReference type="GeneID" id="31008710"/>
<dbReference type="AlphaFoldDB" id="A0A225A7U0"/>
<feature type="compositionally biased region" description="Basic residues" evidence="1">
    <location>
        <begin position="44"/>
        <end position="60"/>
    </location>
</feature>
<evidence type="ECO:0000313" key="3">
    <source>
        <dbReference type="Proteomes" id="UP000214365"/>
    </source>
</evidence>
<dbReference type="CDD" id="cd14688">
    <property type="entry name" value="bZIP_YAP"/>
    <property type="match status" value="1"/>
</dbReference>
<evidence type="ECO:0000256" key="1">
    <source>
        <dbReference type="SAM" id="MobiDB-lite"/>
    </source>
</evidence>